<organism evidence="1 2">
    <name type="scientific">Daphnia magna</name>
    <dbReference type="NCBI Taxonomy" id="35525"/>
    <lineage>
        <taxon>Eukaryota</taxon>
        <taxon>Metazoa</taxon>
        <taxon>Ecdysozoa</taxon>
        <taxon>Arthropoda</taxon>
        <taxon>Crustacea</taxon>
        <taxon>Branchiopoda</taxon>
        <taxon>Diplostraca</taxon>
        <taxon>Cladocera</taxon>
        <taxon>Anomopoda</taxon>
        <taxon>Daphniidae</taxon>
        <taxon>Daphnia</taxon>
    </lineage>
</organism>
<comment type="caution">
    <text evidence="1">The sequence shown here is derived from an EMBL/GenBank/DDBJ whole genome shotgun (WGS) entry which is preliminary data.</text>
</comment>
<sequence length="95" mass="10587">MLGFAEKNAKIHLGNSFSWRFGIINHDDHPLTYLHVSLQHFGIKGCFVAGAPGYITQNINPSLGLSNGTSVIYHSLTLSPLEDMHSVMEMMLLFR</sequence>
<gene>
    <name evidence="1" type="ORF">OUZ56_009826</name>
</gene>
<proteinExistence type="predicted"/>
<accession>A0ABR0AGZ3</accession>
<dbReference type="Proteomes" id="UP001234178">
    <property type="component" value="Unassembled WGS sequence"/>
</dbReference>
<name>A0ABR0AGZ3_9CRUS</name>
<evidence type="ECO:0000313" key="2">
    <source>
        <dbReference type="Proteomes" id="UP001234178"/>
    </source>
</evidence>
<dbReference type="EMBL" id="JAOYFB010000037">
    <property type="protein sequence ID" value="KAK4024404.1"/>
    <property type="molecule type" value="Genomic_DNA"/>
</dbReference>
<keyword evidence="2" id="KW-1185">Reference proteome</keyword>
<evidence type="ECO:0000313" key="1">
    <source>
        <dbReference type="EMBL" id="KAK4024404.1"/>
    </source>
</evidence>
<protein>
    <submittedName>
        <fullName evidence="1">Uncharacterized protein</fullName>
    </submittedName>
</protein>
<reference evidence="1 2" key="1">
    <citation type="journal article" date="2023" name="Nucleic Acids Res.">
        <title>The hologenome of Daphnia magna reveals possible DNA methylation and microbiome-mediated evolution of the host genome.</title>
        <authorList>
            <person name="Chaturvedi A."/>
            <person name="Li X."/>
            <person name="Dhandapani V."/>
            <person name="Marshall H."/>
            <person name="Kissane S."/>
            <person name="Cuenca-Cambronero M."/>
            <person name="Asole G."/>
            <person name="Calvet F."/>
            <person name="Ruiz-Romero M."/>
            <person name="Marangio P."/>
            <person name="Guigo R."/>
            <person name="Rago D."/>
            <person name="Mirbahai L."/>
            <person name="Eastwood N."/>
            <person name="Colbourne J.K."/>
            <person name="Zhou J."/>
            <person name="Mallon E."/>
            <person name="Orsini L."/>
        </authorList>
    </citation>
    <scope>NUCLEOTIDE SEQUENCE [LARGE SCALE GENOMIC DNA]</scope>
    <source>
        <strain evidence="1">LRV0_1</strain>
    </source>
</reference>